<keyword evidence="1" id="KW-0238">DNA-binding</keyword>
<dbReference type="SUPFAM" id="SSF51182">
    <property type="entry name" value="RmlC-like cupins"/>
    <property type="match status" value="1"/>
</dbReference>
<dbReference type="SMART" id="SM00530">
    <property type="entry name" value="HTH_XRE"/>
    <property type="match status" value="1"/>
</dbReference>
<dbReference type="PANTHER" id="PTHR46797">
    <property type="entry name" value="HTH-TYPE TRANSCRIPTIONAL REGULATOR"/>
    <property type="match status" value="1"/>
</dbReference>
<dbReference type="Gene3D" id="2.60.120.10">
    <property type="entry name" value="Jelly Rolls"/>
    <property type="match status" value="1"/>
</dbReference>
<dbReference type="InterPro" id="IPR050807">
    <property type="entry name" value="TransReg_Diox_bact_type"/>
</dbReference>
<dbReference type="AlphaFoldDB" id="A0A1R4JAP0"/>
<gene>
    <name evidence="3" type="ORF">FM119_06405</name>
</gene>
<dbReference type="SUPFAM" id="SSF47413">
    <property type="entry name" value="lambda repressor-like DNA-binding domains"/>
    <property type="match status" value="1"/>
</dbReference>
<dbReference type="OrthoDB" id="513181at2"/>
<dbReference type="GO" id="GO:0003677">
    <property type="term" value="F:DNA binding"/>
    <property type="evidence" value="ECO:0007669"/>
    <property type="project" value="UniProtKB-KW"/>
</dbReference>
<dbReference type="PROSITE" id="PS50943">
    <property type="entry name" value="HTH_CROC1"/>
    <property type="match status" value="1"/>
</dbReference>
<name>A0A1R4JAP0_9MICO</name>
<feature type="domain" description="HTH cro/C1-type" evidence="2">
    <location>
        <begin position="11"/>
        <end position="65"/>
    </location>
</feature>
<sequence length="184" mass="20242">MGALHRVGGRLREARVSAGLTLDELSARTRISTSTLSRLEAGKRQASLELVVPVAAALDLSLDVLVRDEQHDPRVRRTVTRRDGHVIAPLTHEQSPVHSYKISYPPGTEPPKLRSHDGHEWLYVLSGRLRLRVGDADVVLGRGEAAEFDTRLPHAMHAVGSSPAQVISMFNETGERMHLQSLGE</sequence>
<dbReference type="InterPro" id="IPR014710">
    <property type="entry name" value="RmlC-like_jellyroll"/>
</dbReference>
<dbReference type="InterPro" id="IPR010982">
    <property type="entry name" value="Lambda_DNA-bd_dom_sf"/>
</dbReference>
<evidence type="ECO:0000256" key="1">
    <source>
        <dbReference type="ARBA" id="ARBA00023125"/>
    </source>
</evidence>
<dbReference type="Proteomes" id="UP000196778">
    <property type="component" value="Unassembled WGS sequence"/>
</dbReference>
<dbReference type="PANTHER" id="PTHR46797:SF1">
    <property type="entry name" value="METHYLPHOSPHONATE SYNTHASE"/>
    <property type="match status" value="1"/>
</dbReference>
<dbReference type="GO" id="GO:0005829">
    <property type="term" value="C:cytosol"/>
    <property type="evidence" value="ECO:0007669"/>
    <property type="project" value="TreeGrafter"/>
</dbReference>
<organism evidence="3 4">
    <name type="scientific">Mycetocola reblochoni REB411</name>
    <dbReference type="NCBI Taxonomy" id="1255698"/>
    <lineage>
        <taxon>Bacteria</taxon>
        <taxon>Bacillati</taxon>
        <taxon>Actinomycetota</taxon>
        <taxon>Actinomycetes</taxon>
        <taxon>Micrococcales</taxon>
        <taxon>Microbacteriaceae</taxon>
        <taxon>Mycetocola</taxon>
    </lineage>
</organism>
<dbReference type="GO" id="GO:0003700">
    <property type="term" value="F:DNA-binding transcription factor activity"/>
    <property type="evidence" value="ECO:0007669"/>
    <property type="project" value="TreeGrafter"/>
</dbReference>
<dbReference type="RefSeq" id="WP_087136853.1">
    <property type="nucleotide sequence ID" value="NZ_FUKR01000036.1"/>
</dbReference>
<evidence type="ECO:0000313" key="3">
    <source>
        <dbReference type="EMBL" id="SJN29117.1"/>
    </source>
</evidence>
<dbReference type="Pfam" id="PF01381">
    <property type="entry name" value="HTH_3"/>
    <property type="match status" value="1"/>
</dbReference>
<dbReference type="CDD" id="cd00093">
    <property type="entry name" value="HTH_XRE"/>
    <property type="match status" value="1"/>
</dbReference>
<dbReference type="Gene3D" id="1.10.260.40">
    <property type="entry name" value="lambda repressor-like DNA-binding domains"/>
    <property type="match status" value="1"/>
</dbReference>
<proteinExistence type="predicted"/>
<dbReference type="InterPro" id="IPR001387">
    <property type="entry name" value="Cro/C1-type_HTH"/>
</dbReference>
<dbReference type="CDD" id="cd02209">
    <property type="entry name" value="cupin_XRE_C"/>
    <property type="match status" value="1"/>
</dbReference>
<dbReference type="Pfam" id="PF07883">
    <property type="entry name" value="Cupin_2"/>
    <property type="match status" value="1"/>
</dbReference>
<protein>
    <submittedName>
        <fullName evidence="3">Cys-tRNA(Pro) deacylase YbaK</fullName>
    </submittedName>
</protein>
<dbReference type="InterPro" id="IPR011051">
    <property type="entry name" value="RmlC_Cupin_sf"/>
</dbReference>
<accession>A0A1R4JAP0</accession>
<keyword evidence="4" id="KW-1185">Reference proteome</keyword>
<reference evidence="4" key="1">
    <citation type="submission" date="2017-02" db="EMBL/GenBank/DDBJ databases">
        <authorList>
            <person name="Dridi B."/>
        </authorList>
    </citation>
    <scope>NUCLEOTIDE SEQUENCE [LARGE SCALE GENOMIC DNA]</scope>
    <source>
        <strain evidence="4">EB411</strain>
    </source>
</reference>
<dbReference type="InterPro" id="IPR013096">
    <property type="entry name" value="Cupin_2"/>
</dbReference>
<evidence type="ECO:0000259" key="2">
    <source>
        <dbReference type="PROSITE" id="PS50943"/>
    </source>
</evidence>
<dbReference type="EMBL" id="FUKR01000036">
    <property type="protein sequence ID" value="SJN29117.1"/>
    <property type="molecule type" value="Genomic_DNA"/>
</dbReference>
<evidence type="ECO:0000313" key="4">
    <source>
        <dbReference type="Proteomes" id="UP000196778"/>
    </source>
</evidence>